<proteinExistence type="predicted"/>
<evidence type="ECO:0000256" key="2">
    <source>
        <dbReference type="ARBA" id="ARBA00012438"/>
    </source>
</evidence>
<keyword evidence="7" id="KW-0067">ATP-binding</keyword>
<keyword evidence="3" id="KW-0808">Transferase</keyword>
<name>A0ABP9I161_9ACTN</name>
<dbReference type="SUPFAM" id="SSF55874">
    <property type="entry name" value="ATPase domain of HSP90 chaperone/DNA topoisomerase II/histidine kinase"/>
    <property type="match status" value="1"/>
</dbReference>
<dbReference type="PANTHER" id="PTHR43065:SF48">
    <property type="entry name" value="HISTIDINE KINASE"/>
    <property type="match status" value="1"/>
</dbReference>
<dbReference type="InterPro" id="IPR000595">
    <property type="entry name" value="cNMP-bd_dom"/>
</dbReference>
<keyword evidence="3" id="KW-0418">Kinase</keyword>
<dbReference type="Gene3D" id="2.60.120.10">
    <property type="entry name" value="Jelly Rolls"/>
    <property type="match status" value="1"/>
</dbReference>
<feature type="domain" description="Cyclic nucleotide-binding" evidence="5">
    <location>
        <begin position="17"/>
        <end position="88"/>
    </location>
</feature>
<evidence type="ECO:0000256" key="4">
    <source>
        <dbReference type="ARBA" id="ARBA00023012"/>
    </source>
</evidence>
<dbReference type="InterPro" id="IPR003594">
    <property type="entry name" value="HATPase_dom"/>
</dbReference>
<evidence type="ECO:0000256" key="3">
    <source>
        <dbReference type="ARBA" id="ARBA00022777"/>
    </source>
</evidence>
<dbReference type="InterPro" id="IPR005467">
    <property type="entry name" value="His_kinase_dom"/>
</dbReference>
<dbReference type="GO" id="GO:0005524">
    <property type="term" value="F:ATP binding"/>
    <property type="evidence" value="ECO:0007669"/>
    <property type="project" value="UniProtKB-KW"/>
</dbReference>
<keyword evidence="8" id="KW-1185">Reference proteome</keyword>
<organism evidence="7 8">
    <name type="scientific">Kineococcus glutinatus</name>
    <dbReference type="NCBI Taxonomy" id="1070872"/>
    <lineage>
        <taxon>Bacteria</taxon>
        <taxon>Bacillati</taxon>
        <taxon>Actinomycetota</taxon>
        <taxon>Actinomycetes</taxon>
        <taxon>Kineosporiales</taxon>
        <taxon>Kineosporiaceae</taxon>
        <taxon>Kineococcus</taxon>
    </lineage>
</organism>
<keyword evidence="4" id="KW-0902">Two-component regulatory system</keyword>
<sequence length="481" mass="51520">MGGAERVGVEELRSLFLFESLPEEQLAWLAERGERRTFAAGSTAYREGEPAEALFVLLSGRVRLLRAVAGHDETVIETAHRGAYAGAVRAYVDDAEERYPTSLHVVEAAGFYVLPARHFAEFMRGCFPLAVHLLDGLFLGVRATEATVRQREHLARLGTLSAHLAHELNNPAAAAVRATAQLRSRVAGMRHKLGVLAERRVEPATMHRLVGLQERAVELAAKRVELGPVETADREDELADALAGLGVAGGYDLAAVLAAAGLDAPWLTDSIAGLDDPDAAGSAVAWLAYTLETESLMDEIADATERISALVAAVKQYSYVDSAAVQEVDLHVGLDSTVVMLGHKLSGVRVVREYDRSLPEVPAHAAELNQVWTNLIDNAADAMGGSGTLVLRTHRADPAAGDEGEWVCVDVADDGPGIPPQVQPRVFDAFFTTKAQGQGSGLGLDNARRIVVERHHGELSFATGPGGTTFHARLPLRQRLG</sequence>
<evidence type="ECO:0000259" key="5">
    <source>
        <dbReference type="PROSITE" id="PS50042"/>
    </source>
</evidence>
<dbReference type="InterPro" id="IPR004358">
    <property type="entry name" value="Sig_transdc_His_kin-like_C"/>
</dbReference>
<feature type="domain" description="Histidine kinase" evidence="6">
    <location>
        <begin position="292"/>
        <end position="478"/>
    </location>
</feature>
<dbReference type="InterPro" id="IPR036890">
    <property type="entry name" value="HATPase_C_sf"/>
</dbReference>
<dbReference type="SUPFAM" id="SSF51206">
    <property type="entry name" value="cAMP-binding domain-like"/>
    <property type="match status" value="1"/>
</dbReference>
<evidence type="ECO:0000313" key="8">
    <source>
        <dbReference type="Proteomes" id="UP001501195"/>
    </source>
</evidence>
<dbReference type="PROSITE" id="PS50042">
    <property type="entry name" value="CNMP_BINDING_3"/>
    <property type="match status" value="1"/>
</dbReference>
<keyword evidence="7" id="KW-0547">Nucleotide-binding</keyword>
<dbReference type="Pfam" id="PF02518">
    <property type="entry name" value="HATPase_c"/>
    <property type="match status" value="1"/>
</dbReference>
<dbReference type="PRINTS" id="PR00344">
    <property type="entry name" value="BCTRLSENSOR"/>
</dbReference>
<gene>
    <name evidence="7" type="ORF">GCM10023225_24720</name>
</gene>
<dbReference type="RefSeq" id="WP_345712895.1">
    <property type="nucleotide sequence ID" value="NZ_BAABIL010000387.1"/>
</dbReference>
<reference evidence="8" key="1">
    <citation type="journal article" date="2019" name="Int. J. Syst. Evol. Microbiol.">
        <title>The Global Catalogue of Microorganisms (GCM) 10K type strain sequencing project: providing services to taxonomists for standard genome sequencing and annotation.</title>
        <authorList>
            <consortium name="The Broad Institute Genomics Platform"/>
            <consortium name="The Broad Institute Genome Sequencing Center for Infectious Disease"/>
            <person name="Wu L."/>
            <person name="Ma J."/>
        </authorList>
    </citation>
    <scope>NUCLEOTIDE SEQUENCE [LARGE SCALE GENOMIC DNA]</scope>
    <source>
        <strain evidence="8">JCM 18126</strain>
    </source>
</reference>
<dbReference type="PANTHER" id="PTHR43065">
    <property type="entry name" value="SENSOR HISTIDINE KINASE"/>
    <property type="match status" value="1"/>
</dbReference>
<dbReference type="EC" id="2.7.13.3" evidence="2"/>
<protein>
    <recommendedName>
        <fullName evidence="2">histidine kinase</fullName>
        <ecNumber evidence="2">2.7.13.3</ecNumber>
    </recommendedName>
</protein>
<comment type="caution">
    <text evidence="7">The sequence shown here is derived from an EMBL/GenBank/DDBJ whole genome shotgun (WGS) entry which is preliminary data.</text>
</comment>
<dbReference type="Pfam" id="PF00027">
    <property type="entry name" value="cNMP_binding"/>
    <property type="match status" value="1"/>
</dbReference>
<evidence type="ECO:0000259" key="6">
    <source>
        <dbReference type="PROSITE" id="PS50109"/>
    </source>
</evidence>
<dbReference type="InterPro" id="IPR014710">
    <property type="entry name" value="RmlC-like_jellyroll"/>
</dbReference>
<dbReference type="EMBL" id="BAABIL010000387">
    <property type="protein sequence ID" value="GAA4984784.1"/>
    <property type="molecule type" value="Genomic_DNA"/>
</dbReference>
<dbReference type="PROSITE" id="PS50109">
    <property type="entry name" value="HIS_KIN"/>
    <property type="match status" value="1"/>
</dbReference>
<dbReference type="InterPro" id="IPR018490">
    <property type="entry name" value="cNMP-bd_dom_sf"/>
</dbReference>
<accession>A0ABP9I161</accession>
<dbReference type="CDD" id="cd00038">
    <property type="entry name" value="CAP_ED"/>
    <property type="match status" value="1"/>
</dbReference>
<dbReference type="Gene3D" id="3.30.565.10">
    <property type="entry name" value="Histidine kinase-like ATPase, C-terminal domain"/>
    <property type="match status" value="1"/>
</dbReference>
<evidence type="ECO:0000256" key="1">
    <source>
        <dbReference type="ARBA" id="ARBA00000085"/>
    </source>
</evidence>
<dbReference type="Proteomes" id="UP001501195">
    <property type="component" value="Unassembled WGS sequence"/>
</dbReference>
<evidence type="ECO:0000313" key="7">
    <source>
        <dbReference type="EMBL" id="GAA4984784.1"/>
    </source>
</evidence>
<dbReference type="SMART" id="SM00100">
    <property type="entry name" value="cNMP"/>
    <property type="match status" value="1"/>
</dbReference>
<dbReference type="SMART" id="SM00387">
    <property type="entry name" value="HATPase_c"/>
    <property type="match status" value="1"/>
</dbReference>
<dbReference type="Gene3D" id="1.10.287.130">
    <property type="match status" value="1"/>
</dbReference>
<comment type="catalytic activity">
    <reaction evidence="1">
        <text>ATP + protein L-histidine = ADP + protein N-phospho-L-histidine.</text>
        <dbReference type="EC" id="2.7.13.3"/>
    </reaction>
</comment>